<feature type="transmembrane region" description="Helical" evidence="5">
    <location>
        <begin position="57"/>
        <end position="78"/>
    </location>
</feature>
<name>A0A540R7I5_9CORY</name>
<sequence length="154" mass="17074">MKSKLNKTLVLDIISFVARFYMAFVWITAGLHKINAYMDTSQSITAYKIFTPEFSGYLATIIGPLEIAGGVLLLLGIFLKQSSKVATVVLILFIIGMGQAWARGLNIECGCFGVQPSSTPTAAHFATSIARDFIFIFLTVWTIYRPFKKWAIHA</sequence>
<evidence type="ECO:0000256" key="2">
    <source>
        <dbReference type="ARBA" id="ARBA00022692"/>
    </source>
</evidence>
<proteinExistence type="predicted"/>
<comment type="caution">
    <text evidence="7">The sequence shown here is derived from an EMBL/GenBank/DDBJ whole genome shotgun (WGS) entry which is preliminary data.</text>
</comment>
<keyword evidence="2 5" id="KW-0812">Transmembrane</keyword>
<evidence type="ECO:0000256" key="4">
    <source>
        <dbReference type="ARBA" id="ARBA00023136"/>
    </source>
</evidence>
<dbReference type="AlphaFoldDB" id="A0A540R7I5"/>
<reference evidence="7 8" key="1">
    <citation type="submission" date="2019-06" db="EMBL/GenBank/DDBJ databases">
        <title>Draft genome of C. phoceense Strain 272.</title>
        <authorList>
            <person name="Pacheco L.G.C."/>
            <person name="Barberis C.M."/>
            <person name="Almuzara M.N."/>
            <person name="Traglia G.M."/>
            <person name="Santos C.S."/>
            <person name="Rocha D.J.P.G."/>
            <person name="Aguiar E.R.G.R."/>
            <person name="Vay C.A."/>
        </authorList>
    </citation>
    <scope>NUCLEOTIDE SEQUENCE [LARGE SCALE GENOMIC DNA]</scope>
    <source>
        <strain evidence="7 8">272</strain>
    </source>
</reference>
<dbReference type="GO" id="GO:0016020">
    <property type="term" value="C:membrane"/>
    <property type="evidence" value="ECO:0007669"/>
    <property type="project" value="UniProtKB-SubCell"/>
</dbReference>
<dbReference type="InterPro" id="IPR009908">
    <property type="entry name" value="Methylamine_util_MauE"/>
</dbReference>
<keyword evidence="3 5" id="KW-1133">Transmembrane helix</keyword>
<dbReference type="GeneID" id="79853831"/>
<evidence type="ECO:0000256" key="1">
    <source>
        <dbReference type="ARBA" id="ARBA00004141"/>
    </source>
</evidence>
<protein>
    <submittedName>
        <fullName evidence="7">DoxX family protein</fullName>
    </submittedName>
</protein>
<feature type="domain" description="Methylamine utilisation protein MauE" evidence="6">
    <location>
        <begin position="12"/>
        <end position="144"/>
    </location>
</feature>
<dbReference type="RefSeq" id="WP_082723291.1">
    <property type="nucleotide sequence ID" value="NZ_JADPQA010000011.1"/>
</dbReference>
<evidence type="ECO:0000313" key="7">
    <source>
        <dbReference type="EMBL" id="TQE43662.1"/>
    </source>
</evidence>
<feature type="transmembrane region" description="Helical" evidence="5">
    <location>
        <begin position="85"/>
        <end position="102"/>
    </location>
</feature>
<gene>
    <name evidence="7" type="ORF">EJK80_06580</name>
</gene>
<evidence type="ECO:0000256" key="5">
    <source>
        <dbReference type="SAM" id="Phobius"/>
    </source>
</evidence>
<feature type="transmembrane region" description="Helical" evidence="5">
    <location>
        <begin position="122"/>
        <end position="144"/>
    </location>
</feature>
<organism evidence="7 8">
    <name type="scientific">Corynebacterium phoceense</name>
    <dbReference type="NCBI Taxonomy" id="1686286"/>
    <lineage>
        <taxon>Bacteria</taxon>
        <taxon>Bacillati</taxon>
        <taxon>Actinomycetota</taxon>
        <taxon>Actinomycetes</taxon>
        <taxon>Mycobacteriales</taxon>
        <taxon>Corynebacteriaceae</taxon>
        <taxon>Corynebacterium</taxon>
    </lineage>
</organism>
<accession>A0A540R7I5</accession>
<dbReference type="EMBL" id="VHIR01000007">
    <property type="protein sequence ID" value="TQE43662.1"/>
    <property type="molecule type" value="Genomic_DNA"/>
</dbReference>
<dbReference type="Proteomes" id="UP000318080">
    <property type="component" value="Unassembled WGS sequence"/>
</dbReference>
<evidence type="ECO:0000259" key="6">
    <source>
        <dbReference type="Pfam" id="PF07291"/>
    </source>
</evidence>
<evidence type="ECO:0000256" key="3">
    <source>
        <dbReference type="ARBA" id="ARBA00022989"/>
    </source>
</evidence>
<comment type="subcellular location">
    <subcellularLocation>
        <location evidence="1">Membrane</location>
        <topology evidence="1">Multi-pass membrane protein</topology>
    </subcellularLocation>
</comment>
<dbReference type="STRING" id="1686286.GCA_900092335_02725"/>
<keyword evidence="8" id="KW-1185">Reference proteome</keyword>
<dbReference type="Pfam" id="PF07291">
    <property type="entry name" value="MauE"/>
    <property type="match status" value="1"/>
</dbReference>
<evidence type="ECO:0000313" key="8">
    <source>
        <dbReference type="Proteomes" id="UP000318080"/>
    </source>
</evidence>
<feature type="transmembrane region" description="Helical" evidence="5">
    <location>
        <begin position="9"/>
        <end position="29"/>
    </location>
</feature>
<dbReference type="GO" id="GO:0030416">
    <property type="term" value="P:methylamine metabolic process"/>
    <property type="evidence" value="ECO:0007669"/>
    <property type="project" value="InterPro"/>
</dbReference>
<keyword evidence="4 5" id="KW-0472">Membrane</keyword>